<dbReference type="Gene3D" id="2.170.180.11">
    <property type="entry name" value="Methuselah ectodomain, domain 2"/>
    <property type="match status" value="1"/>
</dbReference>
<dbReference type="InterPro" id="IPR010596">
    <property type="entry name" value="Methuselah_N_dom"/>
</dbReference>
<feature type="transmembrane region" description="Helical" evidence="13">
    <location>
        <begin position="442"/>
        <end position="464"/>
    </location>
</feature>
<keyword evidence="4 13" id="KW-0812">Transmembrane</keyword>
<dbReference type="PANTHER" id="PTHR47154">
    <property type="entry name" value="G-PROTEIN COUPLED RECEPTOR MTH-RELATED"/>
    <property type="match status" value="1"/>
</dbReference>
<feature type="transmembrane region" description="Helical" evidence="13">
    <location>
        <begin position="250"/>
        <end position="271"/>
    </location>
</feature>
<keyword evidence="6 13" id="KW-1133">Transmembrane helix</keyword>
<dbReference type="Gene3D" id="2.30.160.11">
    <property type="match status" value="1"/>
</dbReference>
<dbReference type="Pfam" id="PF06652">
    <property type="entry name" value="Methuselah_N"/>
    <property type="match status" value="1"/>
</dbReference>
<evidence type="ECO:0000256" key="6">
    <source>
        <dbReference type="ARBA" id="ARBA00022989"/>
    </source>
</evidence>
<comment type="subcellular location">
    <subcellularLocation>
        <location evidence="1">Cell membrane</location>
        <topology evidence="1">Multi-pass membrane protein</topology>
    </subcellularLocation>
</comment>
<evidence type="ECO:0000259" key="15">
    <source>
        <dbReference type="PROSITE" id="PS50261"/>
    </source>
</evidence>
<evidence type="ECO:0000256" key="11">
    <source>
        <dbReference type="ARBA" id="ARBA00023180"/>
    </source>
</evidence>
<dbReference type="Gene3D" id="1.20.1070.10">
    <property type="entry name" value="Rhodopsin 7-helix transmembrane proteins"/>
    <property type="match status" value="1"/>
</dbReference>
<feature type="signal peptide" evidence="14">
    <location>
        <begin position="1"/>
        <end position="26"/>
    </location>
</feature>
<dbReference type="SUPFAM" id="SSF63877">
    <property type="entry name" value="Methuselah ectodomain"/>
    <property type="match status" value="1"/>
</dbReference>
<evidence type="ECO:0000256" key="7">
    <source>
        <dbReference type="ARBA" id="ARBA00023040"/>
    </source>
</evidence>
<feature type="domain" description="G-protein coupled receptors family 2 profile 2" evidence="15">
    <location>
        <begin position="213"/>
        <end position="466"/>
    </location>
</feature>
<evidence type="ECO:0000256" key="13">
    <source>
        <dbReference type="SAM" id="Phobius"/>
    </source>
</evidence>
<evidence type="ECO:0000313" key="16">
    <source>
        <dbReference type="EMBL" id="JAC52985.1"/>
    </source>
</evidence>
<keyword evidence="8 13" id="KW-0472">Membrane</keyword>
<evidence type="ECO:0000256" key="2">
    <source>
        <dbReference type="ARBA" id="ARBA00008979"/>
    </source>
</evidence>
<gene>
    <name evidence="16" type="primary">MTH3</name>
</gene>
<evidence type="ECO:0000256" key="5">
    <source>
        <dbReference type="ARBA" id="ARBA00022729"/>
    </source>
</evidence>
<evidence type="ECO:0000256" key="12">
    <source>
        <dbReference type="ARBA" id="ARBA00023224"/>
    </source>
</evidence>
<evidence type="ECO:0000256" key="9">
    <source>
        <dbReference type="ARBA" id="ARBA00023157"/>
    </source>
</evidence>
<feature type="transmembrane region" description="Helical" evidence="13">
    <location>
        <begin position="215"/>
        <end position="238"/>
    </location>
</feature>
<dbReference type="InterPro" id="IPR036272">
    <property type="entry name" value="Methuselah_N_sf"/>
</dbReference>
<evidence type="ECO:0000256" key="3">
    <source>
        <dbReference type="ARBA" id="ARBA00022475"/>
    </source>
</evidence>
<feature type="transmembrane region" description="Helical" evidence="13">
    <location>
        <begin position="321"/>
        <end position="342"/>
    </location>
</feature>
<protein>
    <submittedName>
        <fullName evidence="16">Putative G-protein coupled receptor Mth-like 3</fullName>
    </submittedName>
</protein>
<reference evidence="16" key="1">
    <citation type="journal article" date="2014" name="BMC Genomics">
        <title>Characterizing the developmental transcriptome of the oriental fruit fly, Bactrocera dorsalis (Diptera: Tephritidae) through comparative genomic analysis with Drosophila melanogaster utilizing modENCODE datasets.</title>
        <authorList>
            <person name="Geib S.M."/>
            <person name="Calla B."/>
            <person name="Hall B."/>
            <person name="Hou S."/>
            <person name="Manoukis N.C."/>
        </authorList>
    </citation>
    <scope>NUCLEOTIDE SEQUENCE</scope>
    <source>
        <strain evidence="16">Punador</strain>
    </source>
</reference>
<proteinExistence type="inferred from homology"/>
<dbReference type="GO" id="GO:0008528">
    <property type="term" value="F:G protein-coupled peptide receptor activity"/>
    <property type="evidence" value="ECO:0007669"/>
    <property type="project" value="TreeGrafter"/>
</dbReference>
<feature type="transmembrane region" description="Helical" evidence="13">
    <location>
        <begin position="376"/>
        <end position="394"/>
    </location>
</feature>
<dbReference type="InterPro" id="IPR000832">
    <property type="entry name" value="GPCR_2_secretin-like"/>
</dbReference>
<name>A0A034WFR6_BACDO</name>
<evidence type="ECO:0000256" key="10">
    <source>
        <dbReference type="ARBA" id="ARBA00023170"/>
    </source>
</evidence>
<sequence length="478" mass="54860">MSKPYASRLILLASMRLLYTVQFALADIRNCDFKDTVSLVNIRPNKQGAYEYGGISIPKNLTANYDYEELADGTRVTRSAHTRGCACKLKQCIQLCCMPQQLLDKQTMKCVTPNDLSLEYLPELEIFSEDLDSTLVDVNEAFIPQQQLPCDNFAILSPWEFEDDAYILFENASILHTINDELILYRDYCLTPYWYNNTVSLNPIICYAKTAPTTYVNLSFLAISVPFLLATIWVYLYVPQLRCLHNSCLICFLATFAIGTALLSSTAWITYGMEACRIIGTTCYFFMISAFFWLNITCFDLWLSIRGIRYELQLYNPRLHFLYYSIYVWTAAVIFTVIAVTIEHSNINDAWKPGIGIGQCFIKSASAMLYFHGPSGLLIIFNIFFFILSVNDLYQIKDANYKIKSDNSQQYNFATFVRLFIIMGISWIMEVIPYITPINNSNIFKIFNIINTSQGIIIFGVLVLKPRVLMLLKSRWKA</sequence>
<dbReference type="EMBL" id="GAKP01005967">
    <property type="protein sequence ID" value="JAC52985.1"/>
    <property type="molecule type" value="Transcribed_RNA"/>
</dbReference>
<dbReference type="Pfam" id="PF00002">
    <property type="entry name" value="7tm_2"/>
    <property type="match status" value="1"/>
</dbReference>
<dbReference type="GO" id="GO:0005886">
    <property type="term" value="C:plasma membrane"/>
    <property type="evidence" value="ECO:0007669"/>
    <property type="project" value="UniProtKB-SubCell"/>
</dbReference>
<dbReference type="InterPro" id="IPR017981">
    <property type="entry name" value="GPCR_2-like_7TM"/>
</dbReference>
<dbReference type="InterPro" id="IPR044860">
    <property type="entry name" value="Methusela_ecto_dom_1"/>
</dbReference>
<keyword evidence="12" id="KW-0807">Transducer</keyword>
<evidence type="ECO:0000256" key="8">
    <source>
        <dbReference type="ARBA" id="ARBA00023136"/>
    </source>
</evidence>
<feature type="chain" id="PRO_5001557845" evidence="14">
    <location>
        <begin position="27"/>
        <end position="478"/>
    </location>
</feature>
<keyword evidence="3" id="KW-1003">Cell membrane</keyword>
<dbReference type="OrthoDB" id="6082634at2759"/>
<keyword evidence="5 14" id="KW-0732">Signal</keyword>
<evidence type="ECO:0000256" key="14">
    <source>
        <dbReference type="SAM" id="SignalP"/>
    </source>
</evidence>
<keyword evidence="10 16" id="KW-0675">Receptor</keyword>
<dbReference type="AlphaFoldDB" id="A0A034WFR6"/>
<evidence type="ECO:0000256" key="1">
    <source>
        <dbReference type="ARBA" id="ARBA00004651"/>
    </source>
</evidence>
<dbReference type="PANTHER" id="PTHR47154:SF2">
    <property type="entry name" value="G-PROTEIN COUPLED RECEPTOR MTH-RELATED"/>
    <property type="match status" value="1"/>
</dbReference>
<dbReference type="InterPro" id="IPR023311">
    <property type="entry name" value="Methusela_ecto_dom_2"/>
</dbReference>
<dbReference type="InterPro" id="IPR051384">
    <property type="entry name" value="Mth_GPCR"/>
</dbReference>
<dbReference type="CDD" id="cd15039">
    <property type="entry name" value="7tmB3_Methuselah-like"/>
    <property type="match status" value="1"/>
</dbReference>
<keyword evidence="11" id="KW-0325">Glycoprotein</keyword>
<keyword evidence="7" id="KW-0297">G-protein coupled receptor</keyword>
<keyword evidence="9" id="KW-1015">Disulfide bond</keyword>
<comment type="similarity">
    <text evidence="2">Belongs to the G-protein coupled receptor 2 family. Mth subfamily.</text>
</comment>
<feature type="transmembrane region" description="Helical" evidence="13">
    <location>
        <begin position="277"/>
        <end position="301"/>
    </location>
</feature>
<dbReference type="GO" id="GO:0007166">
    <property type="term" value="P:cell surface receptor signaling pathway"/>
    <property type="evidence" value="ECO:0007669"/>
    <property type="project" value="InterPro"/>
</dbReference>
<dbReference type="PROSITE" id="PS50261">
    <property type="entry name" value="G_PROTEIN_RECEP_F2_4"/>
    <property type="match status" value="1"/>
</dbReference>
<accession>A0A034WFR6</accession>
<evidence type="ECO:0000256" key="4">
    <source>
        <dbReference type="ARBA" id="ARBA00022692"/>
    </source>
</evidence>
<feature type="transmembrane region" description="Helical" evidence="13">
    <location>
        <begin position="415"/>
        <end position="436"/>
    </location>
</feature>
<organism evidence="16">
    <name type="scientific">Bactrocera dorsalis</name>
    <name type="common">Oriental fruit fly</name>
    <name type="synonym">Dacus dorsalis</name>
    <dbReference type="NCBI Taxonomy" id="27457"/>
    <lineage>
        <taxon>Eukaryota</taxon>
        <taxon>Metazoa</taxon>
        <taxon>Ecdysozoa</taxon>
        <taxon>Arthropoda</taxon>
        <taxon>Hexapoda</taxon>
        <taxon>Insecta</taxon>
        <taxon>Pterygota</taxon>
        <taxon>Neoptera</taxon>
        <taxon>Endopterygota</taxon>
        <taxon>Diptera</taxon>
        <taxon>Brachycera</taxon>
        <taxon>Muscomorpha</taxon>
        <taxon>Tephritoidea</taxon>
        <taxon>Tephritidae</taxon>
        <taxon>Bactrocera</taxon>
        <taxon>Bactrocera</taxon>
    </lineage>
</organism>